<dbReference type="EMBL" id="BAAAZP010000238">
    <property type="protein sequence ID" value="GAA3719233.1"/>
    <property type="molecule type" value="Genomic_DNA"/>
</dbReference>
<dbReference type="Proteomes" id="UP001500902">
    <property type="component" value="Unassembled WGS sequence"/>
</dbReference>
<sequence>MAEPEKLSTPVVNTGKSLDTTVHDPTWWQSTTVDQNYIDRIKSWIDNTNPGAVRLAGLYYTAAEPLLVGFASDLKTKAGELAEAHKGPAAYEMQLQLRSLAASARELATKLADVGRSLTGYADTLVWAQQNVVETTYRDSRSDRDIDWAATLNPFNSVNRGNQRAVEYLKQVNQRIVEQYQQLPTEVQYALPDPNDIDMSDFGGIGAGGIGAGSGVPASYTGGGAGAGGYDGGSLKPGEVPGSTPGGAGGGSPSSPGQYPGAMENGGPGSGGTSTGQGGSDAFGGSDASGLTDSTLGGDTPGGVPSGSSTGSPSGDYGSTTLAGYDPSTGTAPGAANAANSTSTGNGTGPGMGAGTGVYASAAGSASGTSSAASAASRTGAGGMGIPAMGVPMSAQGKEEETTSESTSHVFADDDVWGGPEPGTTPSTLT</sequence>
<comment type="caution">
    <text evidence="2">The sequence shown here is derived from an EMBL/GenBank/DDBJ whole genome shotgun (WGS) entry which is preliminary data.</text>
</comment>
<feature type="compositionally biased region" description="Low complexity" evidence="1">
    <location>
        <begin position="306"/>
        <end position="345"/>
    </location>
</feature>
<feature type="compositionally biased region" description="Gly residues" evidence="1">
    <location>
        <begin position="346"/>
        <end position="356"/>
    </location>
</feature>
<accession>A0ABP7EJY8</accession>
<reference evidence="3" key="1">
    <citation type="journal article" date="2019" name="Int. J. Syst. Evol. Microbiol.">
        <title>The Global Catalogue of Microorganisms (GCM) 10K type strain sequencing project: providing services to taxonomists for standard genome sequencing and annotation.</title>
        <authorList>
            <consortium name="The Broad Institute Genomics Platform"/>
            <consortium name="The Broad Institute Genome Sequencing Center for Infectious Disease"/>
            <person name="Wu L."/>
            <person name="Ma J."/>
        </authorList>
    </citation>
    <scope>NUCLEOTIDE SEQUENCE [LARGE SCALE GENOMIC DNA]</scope>
    <source>
        <strain evidence="3">JCM 16904</strain>
    </source>
</reference>
<feature type="compositionally biased region" description="Gly residues" evidence="1">
    <location>
        <begin position="264"/>
        <end position="282"/>
    </location>
</feature>
<proteinExistence type="predicted"/>
<feature type="compositionally biased region" description="Low complexity" evidence="1">
    <location>
        <begin position="357"/>
        <end position="379"/>
    </location>
</feature>
<feature type="region of interest" description="Disordered" evidence="1">
    <location>
        <begin position="231"/>
        <end position="430"/>
    </location>
</feature>
<organism evidence="2 3">
    <name type="scientific">Nonomuraea antimicrobica</name>
    <dbReference type="NCBI Taxonomy" id="561173"/>
    <lineage>
        <taxon>Bacteria</taxon>
        <taxon>Bacillati</taxon>
        <taxon>Actinomycetota</taxon>
        <taxon>Actinomycetes</taxon>
        <taxon>Streptosporangiales</taxon>
        <taxon>Streptosporangiaceae</taxon>
        <taxon>Nonomuraea</taxon>
    </lineage>
</organism>
<keyword evidence="3" id="KW-1185">Reference proteome</keyword>
<dbReference type="RefSeq" id="WP_344896892.1">
    <property type="nucleotide sequence ID" value="NZ_BAAAZP010000238.1"/>
</dbReference>
<evidence type="ECO:0000256" key="1">
    <source>
        <dbReference type="SAM" id="MobiDB-lite"/>
    </source>
</evidence>
<evidence type="ECO:0000313" key="2">
    <source>
        <dbReference type="EMBL" id="GAA3719233.1"/>
    </source>
</evidence>
<protein>
    <recommendedName>
        <fullName evidence="4">PPE family protein</fullName>
    </recommendedName>
</protein>
<evidence type="ECO:0008006" key="4">
    <source>
        <dbReference type="Google" id="ProtNLM"/>
    </source>
</evidence>
<gene>
    <name evidence="2" type="ORF">GCM10022224_101370</name>
</gene>
<name>A0ABP7EJY8_9ACTN</name>
<evidence type="ECO:0000313" key="3">
    <source>
        <dbReference type="Proteomes" id="UP001500902"/>
    </source>
</evidence>